<evidence type="ECO:0000313" key="10">
    <source>
        <dbReference type="EMBL" id="KAJ4461658.1"/>
    </source>
</evidence>
<reference evidence="10" key="1">
    <citation type="journal article" date="2022" name="bioRxiv">
        <title>Genomics of Preaxostyla Flagellates Illuminates Evolutionary Transitions and the Path Towards Mitochondrial Loss.</title>
        <authorList>
            <person name="Novak L.V.F."/>
            <person name="Treitli S.C."/>
            <person name="Pyrih J."/>
            <person name="Halakuc P."/>
            <person name="Pipaliya S.V."/>
            <person name="Vacek V."/>
            <person name="Brzon O."/>
            <person name="Soukal P."/>
            <person name="Eme L."/>
            <person name="Dacks J.B."/>
            <person name="Karnkowska A."/>
            <person name="Elias M."/>
            <person name="Hampl V."/>
        </authorList>
    </citation>
    <scope>NUCLEOTIDE SEQUENCE</scope>
    <source>
        <strain evidence="10">RCP-MX</strain>
    </source>
</reference>
<comment type="subcellular location">
    <subcellularLocation>
        <location evidence="1">Membrane</location>
        <topology evidence="1">Multi-pass membrane protein</topology>
    </subcellularLocation>
</comment>
<feature type="region of interest" description="Disordered" evidence="7">
    <location>
        <begin position="199"/>
        <end position="227"/>
    </location>
</feature>
<evidence type="ECO:0000256" key="5">
    <source>
        <dbReference type="ARBA" id="ARBA00022989"/>
    </source>
</evidence>
<dbReference type="InterPro" id="IPR058533">
    <property type="entry name" value="Cation_efflux_TM"/>
</dbReference>
<dbReference type="SUPFAM" id="SSF161111">
    <property type="entry name" value="Cation efflux protein transmembrane domain-like"/>
    <property type="match status" value="1"/>
</dbReference>
<dbReference type="InterPro" id="IPR027469">
    <property type="entry name" value="Cation_efflux_TMD_sf"/>
</dbReference>
<dbReference type="PANTHER" id="PTHR45820">
    <property type="entry name" value="FI23527P1"/>
    <property type="match status" value="1"/>
</dbReference>
<evidence type="ECO:0000256" key="6">
    <source>
        <dbReference type="ARBA" id="ARBA00023136"/>
    </source>
</evidence>
<keyword evidence="5 8" id="KW-1133">Transmembrane helix</keyword>
<evidence type="ECO:0000256" key="4">
    <source>
        <dbReference type="ARBA" id="ARBA00022833"/>
    </source>
</evidence>
<name>A0ABQ8UTK2_9EUKA</name>
<gene>
    <name evidence="10" type="ORF">PAPYR_1772</name>
</gene>
<protein>
    <submittedName>
        <fullName evidence="10">Cation Diffusion Facilitator</fullName>
    </submittedName>
</protein>
<feature type="transmembrane region" description="Helical" evidence="8">
    <location>
        <begin position="44"/>
        <end position="62"/>
    </location>
</feature>
<dbReference type="PANTHER" id="PTHR45820:SF4">
    <property type="entry name" value="ZINC TRANSPORTER 63C, ISOFORM F"/>
    <property type="match status" value="1"/>
</dbReference>
<evidence type="ECO:0000256" key="7">
    <source>
        <dbReference type="SAM" id="MobiDB-lite"/>
    </source>
</evidence>
<comment type="similarity">
    <text evidence="2">Belongs to the cation diffusion facilitator (CDF) transporter (TC 2.A.4) family. SLC30A subfamily.</text>
</comment>
<feature type="compositionally biased region" description="Low complexity" evidence="7">
    <location>
        <begin position="210"/>
        <end position="221"/>
    </location>
</feature>
<feature type="transmembrane region" description="Helical" evidence="8">
    <location>
        <begin position="82"/>
        <end position="100"/>
    </location>
</feature>
<proteinExistence type="inferred from homology"/>
<feature type="domain" description="Cation efflux protein transmembrane" evidence="9">
    <location>
        <begin position="35"/>
        <end position="143"/>
    </location>
</feature>
<evidence type="ECO:0000256" key="1">
    <source>
        <dbReference type="ARBA" id="ARBA00004141"/>
    </source>
</evidence>
<organism evidence="10 11">
    <name type="scientific">Paratrimastix pyriformis</name>
    <dbReference type="NCBI Taxonomy" id="342808"/>
    <lineage>
        <taxon>Eukaryota</taxon>
        <taxon>Metamonada</taxon>
        <taxon>Preaxostyla</taxon>
        <taxon>Paratrimastigidae</taxon>
        <taxon>Paratrimastix</taxon>
    </lineage>
</organism>
<evidence type="ECO:0000313" key="11">
    <source>
        <dbReference type="Proteomes" id="UP001141327"/>
    </source>
</evidence>
<evidence type="ECO:0000259" key="9">
    <source>
        <dbReference type="Pfam" id="PF01545"/>
    </source>
</evidence>
<sequence length="460" mass="50104">MMASRTPKAFLWKYWTLGIYALFSSLAFSGYALAFDADNIITPAFIRLSLASSIMGCLYFAFISRKGRTSRLSYGYARAELLGGFVAAATIFSSCFYLVLSMMQSFLGDDQVSQSSEKMIVTFWFLLCLFLGDALSLVVIHGGASVLSPEAGHAHVTPADEAARRVGGRRASFSAVAGRFLATSASEVMRAAAAVNPPGQLQLESPPSSPASFPLAGQATPPSAPPPAAFPRPFQERCPHMPHYPLAAILEKASFLASFVNLGLTLSLLVERGLRTFAPSRAMDQVLFWALPSWLILLSLIDLYFTARIGAASAMLLLMGTPQSLCVQHLERQIKELPEVIAIHEVHVWTLEHAWTVATFHVVIAADQSDAGRVFRNLIATLNPILHAHDIHEFSIQPEFVPKEARLIGEGVRSLSWHELTRRSSQPLCFLSCTADCLEYCCALPAPSPTPSIKDGTFLP</sequence>
<keyword evidence="11" id="KW-1185">Reference proteome</keyword>
<keyword evidence="4" id="KW-0862">Zinc</keyword>
<dbReference type="Pfam" id="PF01545">
    <property type="entry name" value="Cation_efflux"/>
    <property type="match status" value="1"/>
</dbReference>
<dbReference type="Proteomes" id="UP001141327">
    <property type="component" value="Unassembled WGS sequence"/>
</dbReference>
<evidence type="ECO:0000256" key="2">
    <source>
        <dbReference type="ARBA" id="ARBA00008873"/>
    </source>
</evidence>
<evidence type="ECO:0000256" key="3">
    <source>
        <dbReference type="ARBA" id="ARBA00022692"/>
    </source>
</evidence>
<feature type="transmembrane region" description="Helical" evidence="8">
    <location>
        <begin position="286"/>
        <end position="305"/>
    </location>
</feature>
<evidence type="ECO:0000256" key="8">
    <source>
        <dbReference type="SAM" id="Phobius"/>
    </source>
</evidence>
<feature type="transmembrane region" description="Helical" evidence="8">
    <location>
        <begin position="120"/>
        <end position="140"/>
    </location>
</feature>
<comment type="caution">
    <text evidence="10">The sequence shown here is derived from an EMBL/GenBank/DDBJ whole genome shotgun (WGS) entry which is preliminary data.</text>
</comment>
<dbReference type="EMBL" id="JAPMOS010000006">
    <property type="protein sequence ID" value="KAJ4461658.1"/>
    <property type="molecule type" value="Genomic_DNA"/>
</dbReference>
<dbReference type="Gene3D" id="1.20.1510.10">
    <property type="entry name" value="Cation efflux protein transmembrane domain"/>
    <property type="match status" value="1"/>
</dbReference>
<keyword evidence="3 8" id="KW-0812">Transmembrane</keyword>
<accession>A0ABQ8UTK2</accession>
<keyword evidence="6 8" id="KW-0472">Membrane</keyword>